<dbReference type="PANTHER" id="PTHR10242:SF7">
    <property type="entry name" value="HHH-GPD DOMAIN-CONTAINING PROTEIN"/>
    <property type="match status" value="1"/>
</dbReference>
<dbReference type="Gene3D" id="1.10.340.30">
    <property type="entry name" value="Hypothetical protein, domain 2"/>
    <property type="match status" value="1"/>
</dbReference>
<dbReference type="Proteomes" id="UP000187203">
    <property type="component" value="Unassembled WGS sequence"/>
</dbReference>
<comment type="caution">
    <text evidence="1">The sequence shown here is derived from an EMBL/GenBank/DDBJ whole genome shotgun (WGS) entry which is preliminary data.</text>
</comment>
<dbReference type="GO" id="GO:0034039">
    <property type="term" value="F:8-oxo-7,8-dihydroguanine DNA N-glycosylase activity"/>
    <property type="evidence" value="ECO:0007669"/>
    <property type="project" value="TreeGrafter"/>
</dbReference>
<organism evidence="1 2">
    <name type="scientific">Corchorus olitorius</name>
    <dbReference type="NCBI Taxonomy" id="93759"/>
    <lineage>
        <taxon>Eukaryota</taxon>
        <taxon>Viridiplantae</taxon>
        <taxon>Streptophyta</taxon>
        <taxon>Embryophyta</taxon>
        <taxon>Tracheophyta</taxon>
        <taxon>Spermatophyta</taxon>
        <taxon>Magnoliopsida</taxon>
        <taxon>eudicotyledons</taxon>
        <taxon>Gunneridae</taxon>
        <taxon>Pentapetalae</taxon>
        <taxon>rosids</taxon>
        <taxon>malvids</taxon>
        <taxon>Malvales</taxon>
        <taxon>Malvaceae</taxon>
        <taxon>Grewioideae</taxon>
        <taxon>Apeibeae</taxon>
        <taxon>Corchorus</taxon>
    </lineage>
</organism>
<dbReference type="AlphaFoldDB" id="A0A1R3JIJ6"/>
<sequence length="145" mass="16427">MSPNDWNPITQSLRRPLRLADDSQSVDVTISHPSSNCAFLVIYVHDVQSLQSLPSADQAAILRKQNFPTSKEIACLDEKYLRDNCKLGYRAKPILQLAKKIETRKLDKLINKLEDQSSDITSYQESYEKLKKIKGFGTSQGKLLS</sequence>
<proteinExistence type="predicted"/>
<dbReference type="PANTHER" id="PTHR10242">
    <property type="entry name" value="8-OXOGUANINE DNA GLYCOSYLASE"/>
    <property type="match status" value="1"/>
</dbReference>
<dbReference type="GO" id="GO:0006285">
    <property type="term" value="P:base-excision repair, AP site formation"/>
    <property type="evidence" value="ECO:0007669"/>
    <property type="project" value="TreeGrafter"/>
</dbReference>
<dbReference type="OrthoDB" id="4951845at2759"/>
<keyword evidence="2" id="KW-1185">Reference proteome</keyword>
<dbReference type="EMBL" id="AWUE01015992">
    <property type="protein sequence ID" value="OMO94620.1"/>
    <property type="molecule type" value="Genomic_DNA"/>
</dbReference>
<dbReference type="InterPro" id="IPR011257">
    <property type="entry name" value="DNA_glycosylase"/>
</dbReference>
<evidence type="ECO:0000313" key="1">
    <source>
        <dbReference type="EMBL" id="OMO94620.1"/>
    </source>
</evidence>
<dbReference type="GO" id="GO:0005634">
    <property type="term" value="C:nucleus"/>
    <property type="evidence" value="ECO:0007669"/>
    <property type="project" value="TreeGrafter"/>
</dbReference>
<gene>
    <name evidence="1" type="ORF">COLO4_16251</name>
</gene>
<evidence type="ECO:0000313" key="2">
    <source>
        <dbReference type="Proteomes" id="UP000187203"/>
    </source>
</evidence>
<name>A0A1R3JIJ6_9ROSI</name>
<reference evidence="2" key="1">
    <citation type="submission" date="2013-09" db="EMBL/GenBank/DDBJ databases">
        <title>Corchorus olitorius genome sequencing.</title>
        <authorList>
            <person name="Alam M."/>
            <person name="Haque M.S."/>
            <person name="Islam M.S."/>
            <person name="Emdad E.M."/>
            <person name="Islam M.M."/>
            <person name="Ahmed B."/>
            <person name="Halim A."/>
            <person name="Hossen Q.M.M."/>
            <person name="Hossain M.Z."/>
            <person name="Ahmed R."/>
            <person name="Khan M.M."/>
            <person name="Islam R."/>
            <person name="Rashid M.M."/>
            <person name="Khan S.A."/>
            <person name="Rahman M.S."/>
            <person name="Alam M."/>
            <person name="Yahiya A.S."/>
            <person name="Khan M.S."/>
            <person name="Azam M.S."/>
            <person name="Haque T."/>
            <person name="Lashkar M.Z.H."/>
            <person name="Akhand A.I."/>
            <person name="Morshed G."/>
            <person name="Roy S."/>
            <person name="Uddin K.S."/>
            <person name="Rabeya T."/>
            <person name="Hossain A.S."/>
            <person name="Chowdhury A."/>
            <person name="Snigdha A.R."/>
            <person name="Mortoza M.S."/>
            <person name="Matin S.A."/>
            <person name="Hoque S.M.E."/>
            <person name="Islam M.K."/>
            <person name="Roy D.K."/>
            <person name="Haider R."/>
            <person name="Moosa M.M."/>
            <person name="Elias S.M."/>
            <person name="Hasan A.M."/>
            <person name="Jahan S."/>
            <person name="Shafiuddin M."/>
            <person name="Mahmood N."/>
            <person name="Shommy N.S."/>
        </authorList>
    </citation>
    <scope>NUCLEOTIDE SEQUENCE [LARGE SCALE GENOMIC DNA]</scope>
    <source>
        <strain evidence="2">cv. O-4</strain>
    </source>
</reference>
<accession>A0A1R3JIJ6</accession>
<dbReference type="SUPFAM" id="SSF48150">
    <property type="entry name" value="DNA-glycosylase"/>
    <property type="match status" value="1"/>
</dbReference>
<protein>
    <submittedName>
        <fullName evidence="1">DNA glycosylase</fullName>
    </submittedName>
</protein>
<dbReference type="InterPro" id="IPR052054">
    <property type="entry name" value="Oxidative_DNA_repair_enzyme"/>
</dbReference>